<evidence type="ECO:0000313" key="2">
    <source>
        <dbReference type="Proteomes" id="UP000199555"/>
    </source>
</evidence>
<protein>
    <recommendedName>
        <fullName evidence="3">Transposase DDE domain-containing protein</fullName>
    </recommendedName>
</protein>
<keyword evidence="2" id="KW-1185">Reference proteome</keyword>
<evidence type="ECO:0008006" key="3">
    <source>
        <dbReference type="Google" id="ProtNLM"/>
    </source>
</evidence>
<name>A0A1G9JQA5_9RHOB</name>
<reference evidence="2" key="1">
    <citation type="submission" date="2016-10" db="EMBL/GenBank/DDBJ databases">
        <authorList>
            <person name="Varghese N."/>
            <person name="Submissions S."/>
        </authorList>
    </citation>
    <scope>NUCLEOTIDE SEQUENCE [LARGE SCALE GENOMIC DNA]</scope>
    <source>
        <strain evidence="2">CGMCC 1.7655</strain>
    </source>
</reference>
<evidence type="ECO:0000313" key="1">
    <source>
        <dbReference type="EMBL" id="SDL39719.1"/>
    </source>
</evidence>
<sequence>MGGFARIIKGLAAADPEPKKIMIDATYLKAHRTAASLRLKKGARPTDRPEFEGQKTIDEIVFPRTGGMNIKLHAVTDALGGRSGRLKDWRHIVTRYDRCLKGFLSATALAATIMFWL</sequence>
<dbReference type="EMBL" id="FNGE01000010">
    <property type="protein sequence ID" value="SDL39719.1"/>
    <property type="molecule type" value="Genomic_DNA"/>
</dbReference>
<organism evidence="1 2">
    <name type="scientific">Paracoccus chinensis</name>
    <dbReference type="NCBI Taxonomy" id="525640"/>
    <lineage>
        <taxon>Bacteria</taxon>
        <taxon>Pseudomonadati</taxon>
        <taxon>Pseudomonadota</taxon>
        <taxon>Alphaproteobacteria</taxon>
        <taxon>Rhodobacterales</taxon>
        <taxon>Paracoccaceae</taxon>
        <taxon>Paracoccus</taxon>
    </lineage>
</organism>
<dbReference type="Proteomes" id="UP000199555">
    <property type="component" value="Unassembled WGS sequence"/>
</dbReference>
<accession>A0A1G9JQA5</accession>
<dbReference type="AlphaFoldDB" id="A0A1G9JQA5"/>
<dbReference type="STRING" id="525640.SAMN04487971_11010"/>
<gene>
    <name evidence="1" type="ORF">SAMN04487971_11010</name>
</gene>
<proteinExistence type="predicted"/>